<accession>A0ABM4QP08</accession>
<protein>
    <submittedName>
        <fullName evidence="4">Protein SFI1 homolog</fullName>
    </submittedName>
</protein>
<evidence type="ECO:0000256" key="1">
    <source>
        <dbReference type="SAM" id="Coils"/>
    </source>
</evidence>
<evidence type="ECO:0000256" key="2">
    <source>
        <dbReference type="SAM" id="MobiDB-lite"/>
    </source>
</evidence>
<dbReference type="InterPro" id="IPR052270">
    <property type="entry name" value="CACF_protein"/>
</dbReference>
<evidence type="ECO:0000313" key="3">
    <source>
        <dbReference type="Proteomes" id="UP001652663"/>
    </source>
</evidence>
<evidence type="ECO:0000313" key="4">
    <source>
        <dbReference type="RefSeq" id="XP_070625038.1"/>
    </source>
</evidence>
<dbReference type="PANTHER" id="PTHR22028:SF4">
    <property type="entry name" value="PROTEIN SFI1 HOMOLOG"/>
    <property type="match status" value="1"/>
</dbReference>
<dbReference type="RefSeq" id="XP_070625038.1">
    <property type="nucleotide sequence ID" value="XM_070768937.1"/>
</dbReference>
<proteinExistence type="predicted"/>
<sequence>MKNLLTEKCASSHWLNFQQKKIKQRMERKVDSRSFRDSAVKKPYSPKILSTKKPSAFSGSRSEVSRASHPVKYHPSQARTRRGRLRELRVRCVARKYFHLWIRMTFGRVFPSKARLYYEQKILRKVFEEWKEEWWVSHREWKLRVRADCHYRYYLYSLMFQTWKTYVYQQREVRSKYLRAENHDAKRNMRRAWKSWLVYVVFRRTKLEMQTTALEFRQRSILWVWWSAWRWRLGQVRLGRALQATAVKRWAQSLQLQAWSRWQEQLLFVQRERWKTVSAVTHLQRRQQWRALRAWLEYLQLRREKRLRNQMAERVQCATLLQTHFSAWRQAWARRESLHAHRARVEGLARRTLLRRALTHWEHYMLLCAEEAERWKAAGEHYRRGLLHLCFKALKDNVTHACLQRIRRNLAHQQHDVMLLHRVWNLWQSRLEQREEREQLPFLRAAWNHRRITLLRKCFQLWSQSTQKRRSQQLLQARADGHFQQRALPAAFQAWRRLWRWRQQQRALEARAACFHREVLEKQVFAIWCQKMSQHREHRLAERMAVLHAEQHLLQKSWSLWRQQAAAHRLEQQQHALACAHHHLGRLRKAFCVWREGSRGLRTERTGTMRAARFHAAWLLRRAWTRWRERRALRSAEWRKLAQADLHHQHSLLHRALQTWGVYQSRVRSVLQEAAARESRHKRRLLRHVLHRWRENAMAQADKANKMSRAAAHYRRTLFSKVLLEWREAASVQVYYREQADGAVREAQLVLSRGRLRTWFRLWRDRSRRAAQQRVQMERAVRHCCRKLLQEALARWKAHHQGCVRKRLRQRQATRLRAQTLSWAYFHQWRRQLLDRRHEQQRTAQALWFWAFSLQAKAWATWRGFVQEARRKKAREEQAVQVYQLQLLREGVERLLRFAAGMKAFRQQLHAQQQVQAAHSLHRAVRRCATLWKQKALGRGREPQSPVSTEPSRRVTFECPLISHVAAGAGDAPLETKRLPAPRGLWGALDGLASAPGDPQLLELNAARWARKQPRRPSFLVEPLQSQVPLVCGPLSRQGSQALWECGPHQVRPVGPARSVLDPSSPLPRAPGLKLPPTAHPSPELLPPSSFAPRGAQVPVWVRPLGRVLVWPLLLLSRILSALAKAVPAALGDVPSVGATILGTQQGMAPKACARDAYTEVETKGNPTCRQRFELGTAGSGCSSGGGPLVGSGAEVRGQGQSRRGEPRLPTSLPLPWSVFIFPSQLSAQPVTPGLPSQVRSSLAGVPSPCLLLPGDFRGTRPGPGSDPEGVYQRPVSASRGGTPPGSSAHPGLSQEAGRNQAYSPVGTGHSDLEAELEGIRQQLQDYQTTRQNLRSCQRQAHSLRRWLELSRAEPRAEDQEAEQQVEEELQKVEVQIQQLAHELQARRQPVHTCISRVQALRRALC</sequence>
<dbReference type="Proteomes" id="UP001652663">
    <property type="component" value="Chromosome 17"/>
</dbReference>
<dbReference type="PANTHER" id="PTHR22028">
    <property type="entry name" value="SFI1 SPINDLE BODY DOMAIN-CONTAINING PROTEIN-RELATED"/>
    <property type="match status" value="1"/>
</dbReference>
<keyword evidence="1" id="KW-0175">Coiled coil</keyword>
<feature type="region of interest" description="Disordered" evidence="2">
    <location>
        <begin position="1254"/>
        <end position="1310"/>
    </location>
</feature>
<keyword evidence="3" id="KW-1185">Reference proteome</keyword>
<organism evidence="3 4">
    <name type="scientific">Bos indicus</name>
    <name type="common">Zebu</name>
    <dbReference type="NCBI Taxonomy" id="9915"/>
    <lineage>
        <taxon>Eukaryota</taxon>
        <taxon>Metazoa</taxon>
        <taxon>Chordata</taxon>
        <taxon>Craniata</taxon>
        <taxon>Vertebrata</taxon>
        <taxon>Euteleostomi</taxon>
        <taxon>Mammalia</taxon>
        <taxon>Eutheria</taxon>
        <taxon>Laurasiatheria</taxon>
        <taxon>Artiodactyla</taxon>
        <taxon>Ruminantia</taxon>
        <taxon>Pecora</taxon>
        <taxon>Bovidae</taxon>
        <taxon>Bovinae</taxon>
        <taxon>Bos</taxon>
    </lineage>
</organism>
<name>A0ABM4QP08_BOSIN</name>
<feature type="region of interest" description="Disordered" evidence="2">
    <location>
        <begin position="1055"/>
        <end position="1088"/>
    </location>
</feature>
<feature type="region of interest" description="Disordered" evidence="2">
    <location>
        <begin position="49"/>
        <end position="77"/>
    </location>
</feature>
<dbReference type="GeneID" id="109571333"/>
<feature type="region of interest" description="Disordered" evidence="2">
    <location>
        <begin position="1180"/>
        <end position="1210"/>
    </location>
</feature>
<feature type="coiled-coil region" evidence="1">
    <location>
        <begin position="1356"/>
        <end position="1383"/>
    </location>
</feature>
<gene>
    <name evidence="4" type="primary">SFI1</name>
</gene>
<feature type="compositionally biased region" description="Gly residues" evidence="2">
    <location>
        <begin position="1180"/>
        <end position="1190"/>
    </location>
</feature>
<reference evidence="4" key="1">
    <citation type="submission" date="2025-08" db="UniProtKB">
        <authorList>
            <consortium name="RefSeq"/>
        </authorList>
    </citation>
    <scope>IDENTIFICATION</scope>
    <source>
        <tissue evidence="4">Blood</tissue>
    </source>
</reference>